<comment type="pathway">
    <text evidence="5">Quinol/quinone metabolism; 1,4-dihydroxy-2-naphthoate biosynthesis; 1,4-dihydroxy-2-naphthoate from chorismate: step 5/7.</text>
</comment>
<proteinExistence type="inferred from homology"/>
<dbReference type="EMBL" id="BBSI01000017">
    <property type="protein sequence ID" value="GAM79728.1"/>
    <property type="molecule type" value="Genomic_DNA"/>
</dbReference>
<dbReference type="NCBIfam" id="TIGR01923">
    <property type="entry name" value="menE"/>
    <property type="match status" value="1"/>
</dbReference>
<dbReference type="GO" id="GO:0009234">
    <property type="term" value="P:menaquinone biosynthetic process"/>
    <property type="evidence" value="ECO:0007669"/>
    <property type="project" value="UniProtKB-UniRule"/>
</dbReference>
<dbReference type="Gene3D" id="3.30.300.30">
    <property type="match status" value="1"/>
</dbReference>
<keyword evidence="2 5" id="KW-0436">Ligase</keyword>
<name>A0A0B8QXS7_LACLL</name>
<dbReference type="PANTHER" id="PTHR43201">
    <property type="entry name" value="ACYL-COA SYNTHETASE"/>
    <property type="match status" value="1"/>
</dbReference>
<evidence type="ECO:0000256" key="1">
    <source>
        <dbReference type="ARBA" id="ARBA00022428"/>
    </source>
</evidence>
<dbReference type="InterPro" id="IPR025110">
    <property type="entry name" value="AMP-bd_C"/>
</dbReference>
<dbReference type="Gene3D" id="3.40.50.12780">
    <property type="entry name" value="N-terminal domain of ligase-like"/>
    <property type="match status" value="1"/>
</dbReference>
<dbReference type="EC" id="6.2.1.26" evidence="5"/>
<keyword evidence="3 5" id="KW-0547">Nucleotide-binding</keyword>
<sequence>MKWLKKQAELYPQKQFLNDYTFAQINQEVNKMAEHLAPLIDNQSRVALLSENSVEMAVVLFALLGLSKEVLLLNTHLTEYELADQIKELEIETVFTSDSLTEKITDSISFSEIWTSNPCPVSLSADFSDEKIAVIMNTSATTGKFKSVPITWGMISNHVKASKETLGAYDNDNWLVILPMFHVSGLSIIMRTLYNATSATVVDKFDENQLLEMINSGKINMVSLVPTLLTRIADKLHSNNLRLILLGGEFIPQPLIKKCQELGLPIYKTYGMTESFSQSVTFNILDFPDKTSSVGRPLPGVEIEIRQADLAGVGEIWLKSPMLMKAYLGQKPYGTAFETGDIGYLDADGFLYLLNRRKDIIISGGENIYPKEIEDLVYSLPEIKECALVAKPDAKWGQVPILFVSGNISQEKLENFLTEKLAKYKRPQSITFMDELPKNASGKILRKELKG</sequence>
<evidence type="ECO:0000256" key="5">
    <source>
        <dbReference type="HAMAP-Rule" id="MF_00731"/>
    </source>
</evidence>
<dbReference type="Proteomes" id="UP000192067">
    <property type="component" value="Chromosome"/>
</dbReference>
<comment type="catalytic activity">
    <reaction evidence="5">
        <text>2-succinylbenzoate + ATP + CoA = 2-succinylbenzoyl-CoA + AMP + diphosphate</text>
        <dbReference type="Rhea" id="RHEA:17009"/>
        <dbReference type="ChEBI" id="CHEBI:18325"/>
        <dbReference type="ChEBI" id="CHEBI:30616"/>
        <dbReference type="ChEBI" id="CHEBI:33019"/>
        <dbReference type="ChEBI" id="CHEBI:57287"/>
        <dbReference type="ChEBI" id="CHEBI:57364"/>
        <dbReference type="ChEBI" id="CHEBI:456215"/>
        <dbReference type="EC" id="6.2.1.26"/>
    </reaction>
</comment>
<dbReference type="RefSeq" id="WP_023188889.1">
    <property type="nucleotide sequence ID" value="NZ_BAABQR010000001.1"/>
</dbReference>
<dbReference type="InterPro" id="IPR042099">
    <property type="entry name" value="ANL_N_sf"/>
</dbReference>
<dbReference type="GO" id="GO:0005524">
    <property type="term" value="F:ATP binding"/>
    <property type="evidence" value="ECO:0007669"/>
    <property type="project" value="UniProtKB-KW"/>
</dbReference>
<keyword evidence="4 5" id="KW-0067">ATP-binding</keyword>
<evidence type="ECO:0000259" key="6">
    <source>
        <dbReference type="Pfam" id="PF00501"/>
    </source>
</evidence>
<protein>
    <recommendedName>
        <fullName evidence="5">2-succinylbenzoate--CoA ligase</fullName>
        <ecNumber evidence="5">6.2.1.26</ecNumber>
    </recommendedName>
    <alternativeName>
        <fullName evidence="5">o-succinylbenzoyl-CoA synthetase</fullName>
        <shortName evidence="5">OSB-CoA synthetase</shortName>
    </alternativeName>
</protein>
<dbReference type="InterPro" id="IPR045851">
    <property type="entry name" value="AMP-bd_C_sf"/>
</dbReference>
<dbReference type="PANTHER" id="PTHR43201:SF5">
    <property type="entry name" value="MEDIUM-CHAIN ACYL-COA LIGASE ACSF2, MITOCHONDRIAL"/>
    <property type="match status" value="1"/>
</dbReference>
<comment type="similarity">
    <text evidence="5">Belongs to the ATP-dependent AMP-binding enzyme family. MenE subfamily.</text>
</comment>
<dbReference type="InterPro" id="IPR010192">
    <property type="entry name" value="MenE"/>
</dbReference>
<dbReference type="CDD" id="cd05912">
    <property type="entry name" value="OSB_CoA_lg"/>
    <property type="match status" value="1"/>
</dbReference>
<dbReference type="Proteomes" id="UP000031847">
    <property type="component" value="Unassembled WGS sequence"/>
</dbReference>
<feature type="domain" description="AMP-dependent synthetase/ligase" evidence="6">
    <location>
        <begin position="5"/>
        <end position="328"/>
    </location>
</feature>
<dbReference type="UniPathway" id="UPA00079"/>
<dbReference type="HAMAP" id="MF_00731">
    <property type="entry name" value="MenE"/>
    <property type="match status" value="1"/>
</dbReference>
<dbReference type="GO" id="GO:0008756">
    <property type="term" value="F:o-succinylbenzoate-CoA ligase activity"/>
    <property type="evidence" value="ECO:0007669"/>
    <property type="project" value="UniProtKB-UniRule"/>
</dbReference>
<dbReference type="PATRIC" id="fig|1360.96.peg.1976"/>
<evidence type="ECO:0000313" key="9">
    <source>
        <dbReference type="EMBL" id="GAM79728.1"/>
    </source>
</evidence>
<evidence type="ECO:0000256" key="2">
    <source>
        <dbReference type="ARBA" id="ARBA00022598"/>
    </source>
</evidence>
<accession>A0A0B8QXS7</accession>
<dbReference type="InterPro" id="IPR000873">
    <property type="entry name" value="AMP-dep_synth/lig_dom"/>
</dbReference>
<evidence type="ECO:0000256" key="3">
    <source>
        <dbReference type="ARBA" id="ARBA00022741"/>
    </source>
</evidence>
<dbReference type="Pfam" id="PF00501">
    <property type="entry name" value="AMP-binding"/>
    <property type="match status" value="1"/>
</dbReference>
<comment type="pathway">
    <text evidence="5">Quinol/quinone metabolism; menaquinone biosynthesis.</text>
</comment>
<evidence type="ECO:0000259" key="7">
    <source>
        <dbReference type="Pfam" id="PF13193"/>
    </source>
</evidence>
<dbReference type="SUPFAM" id="SSF56801">
    <property type="entry name" value="Acetyl-CoA synthetase-like"/>
    <property type="match status" value="1"/>
</dbReference>
<dbReference type="GO" id="GO:0006631">
    <property type="term" value="P:fatty acid metabolic process"/>
    <property type="evidence" value="ECO:0007669"/>
    <property type="project" value="TreeGrafter"/>
</dbReference>
<keyword evidence="1 5" id="KW-0474">Menaquinone biosynthesis</keyword>
<gene>
    <name evidence="5" type="primary">menE</name>
    <name evidence="9" type="ORF">JCM5805K_0836</name>
    <name evidence="8" type="ORF">LLUC11_0691</name>
</gene>
<feature type="domain" description="AMP-binding enzyme C-terminal" evidence="7">
    <location>
        <begin position="372"/>
        <end position="443"/>
    </location>
</feature>
<evidence type="ECO:0000313" key="11">
    <source>
        <dbReference type="Proteomes" id="UP000192067"/>
    </source>
</evidence>
<dbReference type="Pfam" id="PF13193">
    <property type="entry name" value="AMP-binding_C"/>
    <property type="match status" value="1"/>
</dbReference>
<reference evidence="9 10" key="1">
    <citation type="submission" date="2015-01" db="EMBL/GenBank/DDBJ databases">
        <title>Lactococcus lactis subsp.lactis JCM 5805 whole genome shotgun sequence.</title>
        <authorList>
            <person name="Fujii T."/>
            <person name="Tomita Y."/>
            <person name="Ikushima S."/>
            <person name="Fujiwara D."/>
        </authorList>
    </citation>
    <scope>NUCLEOTIDE SEQUENCE [LARGE SCALE GENOMIC DNA]</scope>
    <source>
        <strain evidence="9 10">JCM 5805</strain>
    </source>
</reference>
<dbReference type="GO" id="GO:0031956">
    <property type="term" value="F:medium-chain fatty acid-CoA ligase activity"/>
    <property type="evidence" value="ECO:0007669"/>
    <property type="project" value="TreeGrafter"/>
</dbReference>
<evidence type="ECO:0000313" key="10">
    <source>
        <dbReference type="Proteomes" id="UP000031847"/>
    </source>
</evidence>
<dbReference type="UniPathway" id="UPA01057">
    <property type="reaction ID" value="UER00166"/>
</dbReference>
<evidence type="ECO:0000313" key="8">
    <source>
        <dbReference type="EMBL" id="ARE13025.1"/>
    </source>
</evidence>
<dbReference type="EMBL" id="CP015904">
    <property type="protein sequence ID" value="ARE13025.1"/>
    <property type="molecule type" value="Genomic_DNA"/>
</dbReference>
<evidence type="ECO:0000256" key="4">
    <source>
        <dbReference type="ARBA" id="ARBA00022840"/>
    </source>
</evidence>
<dbReference type="AlphaFoldDB" id="A0A0B8QXS7"/>
<comment type="function">
    <text evidence="5">Converts 2-succinylbenzoate (OSB) to 2-succinylbenzoyl-CoA (OSB-CoA).</text>
</comment>
<reference evidence="8 11" key="2">
    <citation type="journal article" date="2017" name="BMC Genomics">
        <title>Comparative and functional genomics of the Lactococcus lactis taxon; insights into evolution and niche adaptation.</title>
        <authorList>
            <person name="Kelleher P."/>
            <person name="Bottacini F."/>
            <person name="Mahony J."/>
            <person name="Kilcawley K.N."/>
            <person name="van Sinderen D."/>
        </authorList>
    </citation>
    <scope>NUCLEOTIDE SEQUENCE [LARGE SCALE GENOMIC DNA]</scope>
    <source>
        <strain evidence="8 11">UC11</strain>
    </source>
</reference>
<organism evidence="9 10">
    <name type="scientific">Lactococcus lactis subsp. lactis</name>
    <name type="common">Streptococcus lactis</name>
    <dbReference type="NCBI Taxonomy" id="1360"/>
    <lineage>
        <taxon>Bacteria</taxon>
        <taxon>Bacillati</taxon>
        <taxon>Bacillota</taxon>
        <taxon>Bacilli</taxon>
        <taxon>Lactobacillales</taxon>
        <taxon>Streptococcaceae</taxon>
        <taxon>Lactococcus</taxon>
    </lineage>
</organism>